<keyword evidence="2" id="KW-1185">Reference proteome</keyword>
<dbReference type="EMBL" id="JACYNP010000037">
    <property type="protein sequence ID" value="MBD8124503.1"/>
    <property type="molecule type" value="Genomic_DNA"/>
</dbReference>
<organism evidence="1 2">
    <name type="scientific">Pseudomonas lutea</name>
    <dbReference type="NCBI Taxonomy" id="243924"/>
    <lineage>
        <taxon>Bacteria</taxon>
        <taxon>Pseudomonadati</taxon>
        <taxon>Pseudomonadota</taxon>
        <taxon>Gammaproteobacteria</taxon>
        <taxon>Pseudomonadales</taxon>
        <taxon>Pseudomonadaceae</taxon>
        <taxon>Pseudomonas</taxon>
    </lineage>
</organism>
<protein>
    <submittedName>
        <fullName evidence="1">S-layer family protein</fullName>
    </submittedName>
</protein>
<sequence>GQTSNEDQFKYLMNNAIASKDQLNLSVGVSLTSQQVAALTHDIVWLEEREVNGENVLVPVLYLAKADGRLAPNGALIAGKDVTLIA</sequence>
<reference evidence="1 2" key="1">
    <citation type="journal article" date="2020" name="FEMS Microbiol. Ecol.">
        <title>Temporal dynamics of bacterial communities during seed development and maturation.</title>
        <authorList>
            <person name="Chesneau G."/>
            <person name="Torres-Cortes G."/>
            <person name="Briand M."/>
            <person name="Darrasse A."/>
            <person name="Preveaux A."/>
            <person name="Marais C."/>
            <person name="Jacques M.A."/>
            <person name="Shade A."/>
            <person name="Barret M."/>
        </authorList>
    </citation>
    <scope>NUCLEOTIDE SEQUENCE [LARGE SCALE GENOMIC DNA]</scope>
    <source>
        <strain evidence="1 2">CFBP13723</strain>
    </source>
</reference>
<gene>
    <name evidence="1" type="ORF">IFT62_25220</name>
</gene>
<comment type="caution">
    <text evidence="1">The sequence shown here is derived from an EMBL/GenBank/DDBJ whole genome shotgun (WGS) entry which is preliminary data.</text>
</comment>
<evidence type="ECO:0000313" key="2">
    <source>
        <dbReference type="Proteomes" id="UP000625247"/>
    </source>
</evidence>
<dbReference type="Proteomes" id="UP000625247">
    <property type="component" value="Unassembled WGS sequence"/>
</dbReference>
<feature type="non-terminal residue" evidence="1">
    <location>
        <position position="1"/>
    </location>
</feature>
<name>A0ABR9AGZ8_9PSED</name>
<feature type="non-terminal residue" evidence="1">
    <location>
        <position position="86"/>
    </location>
</feature>
<proteinExistence type="predicted"/>
<accession>A0ABR9AGZ8</accession>
<evidence type="ECO:0000313" key="1">
    <source>
        <dbReference type="EMBL" id="MBD8124503.1"/>
    </source>
</evidence>